<dbReference type="GeneID" id="88624979"/>
<dbReference type="Proteomes" id="UP001272773">
    <property type="component" value="Unassembled WGS sequence"/>
</dbReference>
<dbReference type="Pfam" id="PF11661">
    <property type="entry name" value="DUF2986"/>
    <property type="match status" value="1"/>
</dbReference>
<evidence type="ECO:0000313" key="3">
    <source>
        <dbReference type="Proteomes" id="UP001272773"/>
    </source>
</evidence>
<gene>
    <name evidence="2" type="ORF">SIL79_15685</name>
</gene>
<evidence type="ECO:0000313" key="2">
    <source>
        <dbReference type="EMBL" id="MDX6017752.1"/>
    </source>
</evidence>
<feature type="region of interest" description="Disordered" evidence="1">
    <location>
        <begin position="1"/>
        <end position="35"/>
    </location>
</feature>
<accession>A0ABU4QEF3</accession>
<dbReference type="RefSeq" id="WP_071476875.1">
    <property type="nucleotide sequence ID" value="NZ_JAWXXR010000001.1"/>
</dbReference>
<reference evidence="2 3" key="1">
    <citation type="submission" date="2023-11" db="EMBL/GenBank/DDBJ databases">
        <title>MicrobeMod: A computational toolkit for identifying prokaryotic methylation and restriction-modification with nanopore sequencing.</title>
        <authorList>
            <person name="Crits-Christoph A."/>
            <person name="Kang S.C."/>
            <person name="Lee H."/>
            <person name="Ostrov N."/>
        </authorList>
    </citation>
    <scope>NUCLEOTIDE SEQUENCE [LARGE SCALE GENOMIC DNA]</scope>
    <source>
        <strain evidence="2 3">ATCC BAA-2732</strain>
    </source>
</reference>
<dbReference type="InterPro" id="IPR021677">
    <property type="entry name" value="DUF2986"/>
</dbReference>
<name>A0ABU4QEF3_9GAMM</name>
<comment type="caution">
    <text evidence="2">The sequence shown here is derived from an EMBL/GenBank/DDBJ whole genome shotgun (WGS) entry which is preliminary data.</text>
</comment>
<keyword evidence="3" id="KW-1185">Reference proteome</keyword>
<feature type="compositionally biased region" description="Basic residues" evidence="1">
    <location>
        <begin position="1"/>
        <end position="16"/>
    </location>
</feature>
<organism evidence="2 3">
    <name type="scientific">Shewanella indica</name>
    <dbReference type="NCBI Taxonomy" id="768528"/>
    <lineage>
        <taxon>Bacteria</taxon>
        <taxon>Pseudomonadati</taxon>
        <taxon>Pseudomonadota</taxon>
        <taxon>Gammaproteobacteria</taxon>
        <taxon>Alteromonadales</taxon>
        <taxon>Shewanellaceae</taxon>
        <taxon>Shewanella</taxon>
    </lineage>
</organism>
<proteinExistence type="predicted"/>
<dbReference type="EMBL" id="JAWXXR010000001">
    <property type="protein sequence ID" value="MDX6017752.1"/>
    <property type="molecule type" value="Genomic_DNA"/>
</dbReference>
<feature type="region of interest" description="Disordered" evidence="1">
    <location>
        <begin position="47"/>
        <end position="77"/>
    </location>
</feature>
<sequence length="77" mass="8194">MNKRQKLTKKLAKRAKARENKKEIPNAGPAKQGYISKAERAKIAAAEAEQAKNCTAEQPDDGAAANTTAATPQSDSL</sequence>
<protein>
    <submittedName>
        <fullName evidence="2">DUF2986 domain-containing protein</fullName>
    </submittedName>
</protein>
<evidence type="ECO:0000256" key="1">
    <source>
        <dbReference type="SAM" id="MobiDB-lite"/>
    </source>
</evidence>